<evidence type="ECO:0000313" key="3">
    <source>
        <dbReference type="Proteomes" id="UP000236497"/>
    </source>
</evidence>
<dbReference type="RefSeq" id="WP_103203554.1">
    <property type="nucleotide sequence ID" value="NZ_CVTD020000025.1"/>
</dbReference>
<proteinExistence type="predicted"/>
<protein>
    <recommendedName>
        <fullName evidence="1">Flagellar protein FlgJ N-terminal domain-containing protein</fullName>
    </recommendedName>
</protein>
<keyword evidence="3" id="KW-1185">Reference proteome</keyword>
<dbReference type="Proteomes" id="UP000236497">
    <property type="component" value="Unassembled WGS sequence"/>
</dbReference>
<dbReference type="AlphaFoldDB" id="A0A0H5SL29"/>
<evidence type="ECO:0000313" key="2">
    <source>
        <dbReference type="EMBL" id="CRZ35476.1"/>
    </source>
</evidence>
<name>A0A0H5SL29_HERHM</name>
<dbReference type="InterPro" id="IPR019301">
    <property type="entry name" value="Flagellar_prot_FlgJ_N"/>
</dbReference>
<dbReference type="EMBL" id="CVTD020000025">
    <property type="protein sequence ID" value="CRZ35476.1"/>
    <property type="molecule type" value="Genomic_DNA"/>
</dbReference>
<accession>A0A0H5SL29</accession>
<gene>
    <name evidence="2" type="ORF">HHT355_2287</name>
</gene>
<feature type="domain" description="Flagellar protein FlgJ N-terminal" evidence="1">
    <location>
        <begin position="58"/>
        <end position="103"/>
    </location>
</feature>
<organism evidence="2 3">
    <name type="scientific">Herbinix hemicellulosilytica</name>
    <dbReference type="NCBI Taxonomy" id="1564487"/>
    <lineage>
        <taxon>Bacteria</taxon>
        <taxon>Bacillati</taxon>
        <taxon>Bacillota</taxon>
        <taxon>Clostridia</taxon>
        <taxon>Lachnospirales</taxon>
        <taxon>Lachnospiraceae</taxon>
        <taxon>Herbinix</taxon>
    </lineage>
</organism>
<dbReference type="Pfam" id="PF10135">
    <property type="entry name" value="Rod-binding"/>
    <property type="match status" value="1"/>
</dbReference>
<evidence type="ECO:0000259" key="1">
    <source>
        <dbReference type="Pfam" id="PF10135"/>
    </source>
</evidence>
<reference evidence="2 3" key="1">
    <citation type="submission" date="2015-06" db="EMBL/GenBank/DDBJ databases">
        <authorList>
            <person name="Wibberg Daniel"/>
        </authorList>
    </citation>
    <scope>NUCLEOTIDE SEQUENCE [LARGE SCALE GENOMIC DNA]</scope>
    <source>
        <strain evidence="2 3">T3/55T</strain>
    </source>
</reference>
<sequence length="109" mass="12453">MSFSIDSNMQYLTAGKVAAGDIQAKTLEDKLKSKIATDDELMEVCKSFEAYFLEQVMKGMEKTIPYEEKKNSYREFFGDMLYQEYAKSATENQGLGLAQMLYESIKRNG</sequence>
<dbReference type="OrthoDB" id="9796740at2"/>